<comment type="caution">
    <text evidence="2">The sequence shown here is derived from an EMBL/GenBank/DDBJ whole genome shotgun (WGS) entry which is preliminary data.</text>
</comment>
<dbReference type="PANTHER" id="PTHR43685:SF2">
    <property type="entry name" value="GLYCOSYLTRANSFERASE 2-LIKE DOMAIN-CONTAINING PROTEIN"/>
    <property type="match status" value="1"/>
</dbReference>
<feature type="domain" description="Glycosyltransferase 2-like" evidence="1">
    <location>
        <begin position="241"/>
        <end position="370"/>
    </location>
</feature>
<evidence type="ECO:0000259" key="1">
    <source>
        <dbReference type="Pfam" id="PF00535"/>
    </source>
</evidence>
<accession>A0ABU9IKV2</accession>
<organism evidence="2 3">
    <name type="scientific">Flavobacterium calami</name>
    <dbReference type="NCBI Taxonomy" id="3139144"/>
    <lineage>
        <taxon>Bacteria</taxon>
        <taxon>Pseudomonadati</taxon>
        <taxon>Bacteroidota</taxon>
        <taxon>Flavobacteriia</taxon>
        <taxon>Flavobacteriales</taxon>
        <taxon>Flavobacteriaceae</taxon>
        <taxon>Flavobacterium</taxon>
    </lineage>
</organism>
<evidence type="ECO:0000313" key="2">
    <source>
        <dbReference type="EMBL" id="MEL1252669.1"/>
    </source>
</evidence>
<dbReference type="GO" id="GO:0016757">
    <property type="term" value="F:glycosyltransferase activity"/>
    <property type="evidence" value="ECO:0007669"/>
    <property type="project" value="UniProtKB-KW"/>
</dbReference>
<reference evidence="2 3" key="1">
    <citation type="submission" date="2024-04" db="EMBL/GenBank/DDBJ databases">
        <title>Flavobacterium sp. DGU38 16S ribosomal RNA gene Genome sequencing and assembly.</title>
        <authorList>
            <person name="Park S."/>
        </authorList>
    </citation>
    <scope>NUCLEOTIDE SEQUENCE [LARGE SCALE GENOMIC DNA]</scope>
    <source>
        <strain evidence="2 3">DGU38</strain>
    </source>
</reference>
<keyword evidence="2" id="KW-0328">Glycosyltransferase</keyword>
<dbReference type="Proteomes" id="UP001485226">
    <property type="component" value="Unassembled WGS sequence"/>
</dbReference>
<dbReference type="RefSeq" id="WP_341689269.1">
    <property type="nucleotide sequence ID" value="NZ_JBBYHS010000002.1"/>
</dbReference>
<dbReference type="InterPro" id="IPR050834">
    <property type="entry name" value="Glycosyltransf_2"/>
</dbReference>
<gene>
    <name evidence="2" type="ORF">AAEO57_02675</name>
</gene>
<dbReference type="Pfam" id="PF00535">
    <property type="entry name" value="Glycos_transf_2"/>
    <property type="match status" value="1"/>
</dbReference>
<dbReference type="InterPro" id="IPR001173">
    <property type="entry name" value="Glyco_trans_2-like"/>
</dbReference>
<dbReference type="EC" id="2.4.-.-" evidence="2"/>
<proteinExistence type="predicted"/>
<name>A0ABU9IKV2_9FLAO</name>
<keyword evidence="3" id="KW-1185">Reference proteome</keyword>
<dbReference type="InterPro" id="IPR029044">
    <property type="entry name" value="Nucleotide-diphossugar_trans"/>
</dbReference>
<evidence type="ECO:0000313" key="3">
    <source>
        <dbReference type="Proteomes" id="UP001485226"/>
    </source>
</evidence>
<dbReference type="PANTHER" id="PTHR43685">
    <property type="entry name" value="GLYCOSYLTRANSFERASE"/>
    <property type="match status" value="1"/>
</dbReference>
<keyword evidence="2" id="KW-0808">Transferase</keyword>
<dbReference type="CDD" id="cd00761">
    <property type="entry name" value="Glyco_tranf_GTA_type"/>
    <property type="match status" value="1"/>
</dbReference>
<dbReference type="Gene3D" id="3.90.550.10">
    <property type="entry name" value="Spore Coat Polysaccharide Biosynthesis Protein SpsA, Chain A"/>
    <property type="match status" value="1"/>
</dbReference>
<protein>
    <submittedName>
        <fullName evidence="2">Glycosyltransferase</fullName>
        <ecNumber evidence="2">2.4.-.-</ecNumber>
    </submittedName>
</protein>
<dbReference type="SUPFAM" id="SSF53448">
    <property type="entry name" value="Nucleotide-diphospho-sugar transferases"/>
    <property type="match status" value="1"/>
</dbReference>
<sequence length="508" mass="59436">MVVIYHRDYKVVAIEREGESIIFSAKNISKAIFEIASYFPNDLLIWCEICLKPNINFSEINDIFHHHKIMASYSLSEKVFLSDLIGYVEDSPFIKINKKVRYPTWLMSSDVGGIHASVLLVLKKDLSKSENFDYFLNSLAKLAMFKGLFCYSEPALLIDVLENDDKHKKNNFLLFRFVKQHYKIQWTFLLFANLFLYERKIVFLPFFLSLFHSKKVLSENLLESIEVQSTKRVLDNKTIDVIIPTIGRKQYLYDVLKDLSKQTHLPNKIIIVEQNPQTDSVSELDYLSTETWPFTIKHIFTHQSGACNARNLALEEVTSEWVFFNDDDIRFDEKLIENVFKKSVQYGTNAITTVCLQPNQIQYFNDTHQSGIFGSGYSFIKTNALAQIRFDMSLEFGYGEDTDFGCQLRNLGNDIIFFPDLKITHLKAPMGGFRIKIKKQWEDDEIQPKPSPTIMYLKRKHFTDEQINSYKLIYFIKSIKNQSFIKWYSVYKTLQKGWESSIVWSKKI</sequence>
<dbReference type="EMBL" id="JBBYHS010000002">
    <property type="protein sequence ID" value="MEL1252669.1"/>
    <property type="molecule type" value="Genomic_DNA"/>
</dbReference>